<feature type="domain" description="TSEN34 N-terminal" evidence="7">
    <location>
        <begin position="20"/>
        <end position="86"/>
    </location>
</feature>
<evidence type="ECO:0000259" key="6">
    <source>
        <dbReference type="Pfam" id="PF01974"/>
    </source>
</evidence>
<dbReference type="PANTHER" id="PTHR13070:SF0">
    <property type="entry name" value="TRNA-SPLICING ENDONUCLEASE SUBUNIT SEN34"/>
    <property type="match status" value="1"/>
</dbReference>
<dbReference type="EC" id="4.6.1.16" evidence="2"/>
<dbReference type="EMBL" id="JANBPT010000362">
    <property type="protein sequence ID" value="KAJ1922968.1"/>
    <property type="molecule type" value="Genomic_DNA"/>
</dbReference>
<keyword evidence="9" id="KW-1185">Reference proteome</keyword>
<keyword evidence="8" id="KW-0378">Hydrolase</keyword>
<evidence type="ECO:0000313" key="8">
    <source>
        <dbReference type="EMBL" id="KAJ1922968.1"/>
    </source>
</evidence>
<feature type="domain" description="tRNA intron endonuclease catalytic" evidence="6">
    <location>
        <begin position="104"/>
        <end position="183"/>
    </location>
</feature>
<dbReference type="AlphaFoldDB" id="A0A9W8A4V9"/>
<evidence type="ECO:0000313" key="9">
    <source>
        <dbReference type="Proteomes" id="UP001150569"/>
    </source>
</evidence>
<dbReference type="Pfam" id="PF01974">
    <property type="entry name" value="tRNA_int_endo"/>
    <property type="match status" value="1"/>
</dbReference>
<dbReference type="GO" id="GO:0005634">
    <property type="term" value="C:nucleus"/>
    <property type="evidence" value="ECO:0007669"/>
    <property type="project" value="UniProtKB-ARBA"/>
</dbReference>
<dbReference type="InterPro" id="IPR059049">
    <property type="entry name" value="TSEN34_N"/>
</dbReference>
<reference evidence="8" key="1">
    <citation type="submission" date="2022-07" db="EMBL/GenBank/DDBJ databases">
        <title>Phylogenomic reconstructions and comparative analyses of Kickxellomycotina fungi.</title>
        <authorList>
            <person name="Reynolds N.K."/>
            <person name="Stajich J.E."/>
            <person name="Barry K."/>
            <person name="Grigoriev I.V."/>
            <person name="Crous P."/>
            <person name="Smith M.E."/>
        </authorList>
    </citation>
    <scope>NUCLEOTIDE SEQUENCE</scope>
    <source>
        <strain evidence="8">RSA 861</strain>
    </source>
</reference>
<dbReference type="GO" id="GO:0003676">
    <property type="term" value="F:nucleic acid binding"/>
    <property type="evidence" value="ECO:0007669"/>
    <property type="project" value="InterPro"/>
</dbReference>
<evidence type="ECO:0000256" key="2">
    <source>
        <dbReference type="ARBA" id="ARBA00012573"/>
    </source>
</evidence>
<dbReference type="CDD" id="cd22363">
    <property type="entry name" value="tRNA-intron_lyase_C"/>
    <property type="match status" value="1"/>
</dbReference>
<gene>
    <name evidence="8" type="primary">SEN34_2</name>
    <name evidence="8" type="ORF">IWQ60_006169</name>
</gene>
<dbReference type="InterPro" id="IPR011856">
    <property type="entry name" value="tRNA_endonuc-like_dom_sf"/>
</dbReference>
<comment type="similarity">
    <text evidence="1">Belongs to the tRNA-intron endonuclease family.</text>
</comment>
<dbReference type="GO" id="GO:0000213">
    <property type="term" value="F:tRNA-intron lyase activity"/>
    <property type="evidence" value="ECO:0007669"/>
    <property type="project" value="UniProtKB-EC"/>
</dbReference>
<evidence type="ECO:0000256" key="4">
    <source>
        <dbReference type="ARBA" id="ARBA00023239"/>
    </source>
</evidence>
<keyword evidence="8" id="KW-0540">Nuclease</keyword>
<keyword evidence="8" id="KW-0255">Endonuclease</keyword>
<name>A0A9W8A4V9_9FUNG</name>
<keyword evidence="3" id="KW-0819">tRNA processing</keyword>
<protein>
    <recommendedName>
        <fullName evidence="2">tRNA-intron lyase</fullName>
        <ecNumber evidence="2">4.6.1.16</ecNumber>
    </recommendedName>
</protein>
<dbReference type="SUPFAM" id="SSF53032">
    <property type="entry name" value="tRNA-intron endonuclease catalytic domain-like"/>
    <property type="match status" value="1"/>
</dbReference>
<dbReference type="Proteomes" id="UP001150569">
    <property type="component" value="Unassembled WGS sequence"/>
</dbReference>
<dbReference type="InterPro" id="IPR036167">
    <property type="entry name" value="tRNA_intron_Endo_cat-like_sf"/>
</dbReference>
<dbReference type="Gene3D" id="3.40.1350.10">
    <property type="match status" value="1"/>
</dbReference>
<comment type="catalytic activity">
    <reaction evidence="5">
        <text>pretRNA = a 3'-half-tRNA molecule with a 5'-OH end + a 5'-half-tRNA molecule with a 2',3'-cyclic phosphate end + an intron with a 2',3'-cyclic phosphate and a 5'-hydroxyl terminus.</text>
        <dbReference type="EC" id="4.6.1.16"/>
    </reaction>
</comment>
<evidence type="ECO:0000256" key="3">
    <source>
        <dbReference type="ARBA" id="ARBA00022694"/>
    </source>
</evidence>
<evidence type="ECO:0000256" key="5">
    <source>
        <dbReference type="ARBA" id="ARBA00034031"/>
    </source>
</evidence>
<evidence type="ECO:0000259" key="7">
    <source>
        <dbReference type="Pfam" id="PF26577"/>
    </source>
</evidence>
<accession>A0A9W8A4V9</accession>
<dbReference type="InterPro" id="IPR006677">
    <property type="entry name" value="tRNA_intron_Endonuc_cat-like"/>
</dbReference>
<keyword evidence="4 8" id="KW-0456">Lyase</keyword>
<evidence type="ECO:0000256" key="1">
    <source>
        <dbReference type="ARBA" id="ARBA00008078"/>
    </source>
</evidence>
<dbReference type="GO" id="GO:0000379">
    <property type="term" value="P:tRNA-type intron splice site recognition and cleavage"/>
    <property type="evidence" value="ECO:0007669"/>
    <property type="project" value="TreeGrafter"/>
</dbReference>
<organism evidence="8 9">
    <name type="scientific">Tieghemiomyces parasiticus</name>
    <dbReference type="NCBI Taxonomy" id="78921"/>
    <lineage>
        <taxon>Eukaryota</taxon>
        <taxon>Fungi</taxon>
        <taxon>Fungi incertae sedis</taxon>
        <taxon>Zoopagomycota</taxon>
        <taxon>Kickxellomycotina</taxon>
        <taxon>Dimargaritomycetes</taxon>
        <taxon>Dimargaritales</taxon>
        <taxon>Dimargaritaceae</taxon>
        <taxon>Tieghemiomyces</taxon>
    </lineage>
</organism>
<comment type="caution">
    <text evidence="8">The sequence shown here is derived from an EMBL/GenBank/DDBJ whole genome shotgun (WGS) entry which is preliminary data.</text>
</comment>
<sequence>MTDSEQSTLGPDELIPTPCQITVCQGMGLVWTVEEMQALRTRHRIVGTLMGSVPDQAMQNTTHALPLSLCAEEVTLLLEIGAATLTPESGTTPWIYPQTATEKRRYTLFKDLWHRGYYLTSGLKFGGEFLVYLDDPDWSHSRFITSILASPIQGIPSAQLVALSRLGTGVTKSRLFCAFDEARETYRYHTVNWTPLD</sequence>
<proteinExistence type="inferred from homology"/>
<dbReference type="Pfam" id="PF26577">
    <property type="entry name" value="TSEN34_N"/>
    <property type="match status" value="1"/>
</dbReference>
<dbReference type="PANTHER" id="PTHR13070">
    <property type="entry name" value="TRNA-SPLICING ENDONUCLEASE SUBUNIT SEN34-RELATED"/>
    <property type="match status" value="1"/>
</dbReference>
<dbReference type="OrthoDB" id="48041at2759"/>